<evidence type="ECO:0000256" key="2">
    <source>
        <dbReference type="SAM" id="Coils"/>
    </source>
</evidence>
<feature type="domain" description="CCHC-type" evidence="3">
    <location>
        <begin position="104"/>
        <end position="119"/>
    </location>
</feature>
<keyword evidence="1" id="KW-0863">Zinc-finger</keyword>
<dbReference type="InParanoid" id="A0A1Q3ARM0"/>
<dbReference type="InterPro" id="IPR036875">
    <property type="entry name" value="Znf_CCHC_sf"/>
</dbReference>
<dbReference type="GO" id="GO:0003676">
    <property type="term" value="F:nucleic acid binding"/>
    <property type="evidence" value="ECO:0007669"/>
    <property type="project" value="InterPro"/>
</dbReference>
<evidence type="ECO:0000313" key="5">
    <source>
        <dbReference type="Proteomes" id="UP000187406"/>
    </source>
</evidence>
<dbReference type="Proteomes" id="UP000187406">
    <property type="component" value="Unassembled WGS sequence"/>
</dbReference>
<protein>
    <submittedName>
        <fullName evidence="4">Zf-CCHC domain-containing protein</fullName>
    </submittedName>
</protein>
<sequence length="341" mass="39551">MNRNDSHRSGVLHLSTLPLEDLLGSLMTHELQMSDQARNEPKKKTIALRASKDEENDEDEMALLTKRIRIILLDKNNFSKKQLKKFQTKGDSSKSDKDEKEVICYECNKPGHIRPDCPKLKKKKDKKKAMITTWSDSDDSSSDEDENEEIANIAFMAMEDENEVCSSSLSYNDLQNEYNELIDVLDDLNREYKLLKKIAKDRAKENVELKNHILEIKNDECLVEKNSTLEKENLEQNIEIDALKKTFSDSSNKLDKLLGMQRCVFDKAGLGFDEMNKVQHFNKLLDRKKNMVNCNYCGKFGHVSTTCWFRRTNTKVKRIWVPKGTFLTNAKGLKTFWVPKR</sequence>
<dbReference type="EMBL" id="BDDD01000060">
    <property type="protein sequence ID" value="GAV58213.1"/>
    <property type="molecule type" value="Genomic_DNA"/>
</dbReference>
<dbReference type="InterPro" id="IPR001878">
    <property type="entry name" value="Znf_CCHC"/>
</dbReference>
<dbReference type="AlphaFoldDB" id="A0A1Q3ARM0"/>
<keyword evidence="5" id="KW-1185">Reference proteome</keyword>
<organism evidence="4 5">
    <name type="scientific">Cephalotus follicularis</name>
    <name type="common">Albany pitcher plant</name>
    <dbReference type="NCBI Taxonomy" id="3775"/>
    <lineage>
        <taxon>Eukaryota</taxon>
        <taxon>Viridiplantae</taxon>
        <taxon>Streptophyta</taxon>
        <taxon>Embryophyta</taxon>
        <taxon>Tracheophyta</taxon>
        <taxon>Spermatophyta</taxon>
        <taxon>Magnoliopsida</taxon>
        <taxon>eudicotyledons</taxon>
        <taxon>Gunneridae</taxon>
        <taxon>Pentapetalae</taxon>
        <taxon>rosids</taxon>
        <taxon>fabids</taxon>
        <taxon>Oxalidales</taxon>
        <taxon>Cephalotaceae</taxon>
        <taxon>Cephalotus</taxon>
    </lineage>
</organism>
<dbReference type="Gene3D" id="4.10.60.10">
    <property type="entry name" value="Zinc finger, CCHC-type"/>
    <property type="match status" value="1"/>
</dbReference>
<keyword evidence="1" id="KW-0862">Zinc</keyword>
<dbReference type="SUPFAM" id="SSF57756">
    <property type="entry name" value="Retrovirus zinc finger-like domains"/>
    <property type="match status" value="1"/>
</dbReference>
<dbReference type="PROSITE" id="PS50158">
    <property type="entry name" value="ZF_CCHC"/>
    <property type="match status" value="1"/>
</dbReference>
<dbReference type="SMART" id="SM00343">
    <property type="entry name" value="ZnF_C2HC"/>
    <property type="match status" value="2"/>
</dbReference>
<feature type="coiled-coil region" evidence="2">
    <location>
        <begin position="171"/>
        <end position="246"/>
    </location>
</feature>
<dbReference type="OrthoDB" id="1829321at2759"/>
<evidence type="ECO:0000256" key="1">
    <source>
        <dbReference type="PROSITE-ProRule" id="PRU00047"/>
    </source>
</evidence>
<dbReference type="GO" id="GO:0008270">
    <property type="term" value="F:zinc ion binding"/>
    <property type="evidence" value="ECO:0007669"/>
    <property type="project" value="UniProtKB-KW"/>
</dbReference>
<gene>
    <name evidence="4" type="ORF">CFOL_v3_01747</name>
</gene>
<evidence type="ECO:0000259" key="3">
    <source>
        <dbReference type="PROSITE" id="PS50158"/>
    </source>
</evidence>
<accession>A0A1Q3ARM0</accession>
<comment type="caution">
    <text evidence="4">The sequence shown here is derived from an EMBL/GenBank/DDBJ whole genome shotgun (WGS) entry which is preliminary data.</text>
</comment>
<keyword evidence="1" id="KW-0479">Metal-binding</keyword>
<evidence type="ECO:0000313" key="4">
    <source>
        <dbReference type="EMBL" id="GAV58213.1"/>
    </source>
</evidence>
<reference evidence="5" key="1">
    <citation type="submission" date="2016-04" db="EMBL/GenBank/DDBJ databases">
        <title>Cephalotus genome sequencing.</title>
        <authorList>
            <person name="Fukushima K."/>
            <person name="Hasebe M."/>
            <person name="Fang X."/>
        </authorList>
    </citation>
    <scope>NUCLEOTIDE SEQUENCE [LARGE SCALE GENOMIC DNA]</scope>
    <source>
        <strain evidence="5">cv. St1</strain>
    </source>
</reference>
<name>A0A1Q3ARM0_CEPFO</name>
<keyword evidence="2" id="KW-0175">Coiled coil</keyword>
<dbReference type="Pfam" id="PF00098">
    <property type="entry name" value="zf-CCHC"/>
    <property type="match status" value="1"/>
</dbReference>
<proteinExistence type="predicted"/>